<sequence length="385" mass="41129">MERMSPGVMGREGRYVLPQESGPRAADLVLAGKPLPLTGTMRIYTCGITPYDVTHLGHAATFVWSDLLVSLARRLDVKTVSSRNVTDVDDVLTAAAARAAQHYDELAAMQEFQFDRDMRGLAVARPDLTPKAHAHVTQVVQLTDALLRTDAAYVVGGGVFFRAPADLDRHGLDEDSAVAAFEEFGDRVDDGREAVWDVPLWKPSGDTDPAWPSPWGWGRPAWHVECSAMAATVFGASVDVLAGGADLAFPHHAYQAAILEAATGTRPFARRQLHVGTVLVDGAKMAKSAGNLVHVSELLAEHDGSAIRLMLLNRRWSDPWDYTPAELADATDLLARLRAAAVPLGGDGAGVVAALLADLDVPAAIEVALRDGGEAARTLLAVLKL</sequence>
<dbReference type="InterPro" id="IPR014729">
    <property type="entry name" value="Rossmann-like_a/b/a_fold"/>
</dbReference>
<dbReference type="EMBL" id="BNAD01000001">
    <property type="protein sequence ID" value="GHE14856.1"/>
    <property type="molecule type" value="Genomic_DNA"/>
</dbReference>
<keyword evidence="4" id="KW-0067">ATP-binding</keyword>
<accession>A0ABQ3HF42</accession>
<comment type="subunit">
    <text evidence="1">Monomer.</text>
</comment>
<dbReference type="PRINTS" id="PR00983">
    <property type="entry name" value="TRNASYNTHCYS"/>
</dbReference>
<evidence type="ECO:0000313" key="6">
    <source>
        <dbReference type="EMBL" id="GHE14856.1"/>
    </source>
</evidence>
<dbReference type="SUPFAM" id="SSF52374">
    <property type="entry name" value="Nucleotidylyl transferase"/>
    <property type="match status" value="1"/>
</dbReference>
<dbReference type="InterPro" id="IPR024909">
    <property type="entry name" value="Cys-tRNA/MSH_ligase"/>
</dbReference>
<protein>
    <recommendedName>
        <fullName evidence="5">tRNA synthetases class I catalytic domain-containing protein</fullName>
    </recommendedName>
</protein>
<dbReference type="Proteomes" id="UP000597341">
    <property type="component" value="Unassembled WGS sequence"/>
</dbReference>
<comment type="caution">
    <text evidence="6">The sequence shown here is derived from an EMBL/GenBank/DDBJ whole genome shotgun (WGS) entry which is preliminary data.</text>
</comment>
<dbReference type="PANTHER" id="PTHR10890">
    <property type="entry name" value="CYSTEINYL-TRNA SYNTHETASE"/>
    <property type="match status" value="1"/>
</dbReference>
<dbReference type="PANTHER" id="PTHR10890:SF3">
    <property type="entry name" value="CYSTEINE--TRNA LIGASE, CYTOPLASMIC"/>
    <property type="match status" value="1"/>
</dbReference>
<name>A0ABQ3HF42_9ACTN</name>
<keyword evidence="7" id="KW-1185">Reference proteome</keyword>
<dbReference type="Pfam" id="PF01406">
    <property type="entry name" value="tRNA-synt_1e"/>
    <property type="match status" value="1"/>
</dbReference>
<dbReference type="Gene3D" id="3.40.50.620">
    <property type="entry name" value="HUPs"/>
    <property type="match status" value="1"/>
</dbReference>
<evidence type="ECO:0000313" key="7">
    <source>
        <dbReference type="Proteomes" id="UP000597341"/>
    </source>
</evidence>
<keyword evidence="2" id="KW-0436">Ligase</keyword>
<gene>
    <name evidence="6" type="ORF">GCM10011376_00310</name>
</gene>
<evidence type="ECO:0000256" key="3">
    <source>
        <dbReference type="ARBA" id="ARBA00022741"/>
    </source>
</evidence>
<organism evidence="6 7">
    <name type="scientific">Nocardioides flavus</name>
    <name type="common">ex Wang et al. 2016</name>
    <dbReference type="NCBI Taxonomy" id="2058780"/>
    <lineage>
        <taxon>Bacteria</taxon>
        <taxon>Bacillati</taxon>
        <taxon>Actinomycetota</taxon>
        <taxon>Actinomycetes</taxon>
        <taxon>Propionibacteriales</taxon>
        <taxon>Nocardioidaceae</taxon>
        <taxon>Nocardioides</taxon>
    </lineage>
</organism>
<evidence type="ECO:0000259" key="5">
    <source>
        <dbReference type="Pfam" id="PF01406"/>
    </source>
</evidence>
<proteinExistence type="predicted"/>
<evidence type="ECO:0000256" key="2">
    <source>
        <dbReference type="ARBA" id="ARBA00022598"/>
    </source>
</evidence>
<reference evidence="7" key="1">
    <citation type="journal article" date="2019" name="Int. J. Syst. Evol. Microbiol.">
        <title>The Global Catalogue of Microorganisms (GCM) 10K type strain sequencing project: providing services to taxonomists for standard genome sequencing and annotation.</title>
        <authorList>
            <consortium name="The Broad Institute Genomics Platform"/>
            <consortium name="The Broad Institute Genome Sequencing Center for Infectious Disease"/>
            <person name="Wu L."/>
            <person name="Ma J."/>
        </authorList>
    </citation>
    <scope>NUCLEOTIDE SEQUENCE [LARGE SCALE GENOMIC DNA]</scope>
    <source>
        <strain evidence="7">CGMCC 1.12791</strain>
    </source>
</reference>
<evidence type="ECO:0000256" key="4">
    <source>
        <dbReference type="ARBA" id="ARBA00022840"/>
    </source>
</evidence>
<dbReference type="InterPro" id="IPR032678">
    <property type="entry name" value="tRNA-synt_1_cat_dom"/>
</dbReference>
<feature type="domain" description="tRNA synthetases class I catalytic" evidence="5">
    <location>
        <begin position="40"/>
        <end position="331"/>
    </location>
</feature>
<evidence type="ECO:0000256" key="1">
    <source>
        <dbReference type="ARBA" id="ARBA00011245"/>
    </source>
</evidence>
<keyword evidence="3" id="KW-0547">Nucleotide-binding</keyword>
<dbReference type="RefSeq" id="WP_229855922.1">
    <property type="nucleotide sequence ID" value="NZ_BNAD01000001.1"/>
</dbReference>